<dbReference type="RefSeq" id="WP_011610032.1">
    <property type="nucleotide sequence ID" value="NC_008312.1"/>
</dbReference>
<dbReference type="EMBL" id="CP000393">
    <property type="protein sequence ID" value="ABG49634.1"/>
    <property type="molecule type" value="Genomic_DNA"/>
</dbReference>
<dbReference type="OrthoDB" id="467224at2"/>
<dbReference type="HOGENOM" id="CLU_113702_0_0_3"/>
<gene>
    <name evidence="2" type="ordered locus">Tery_0139</name>
</gene>
<reference evidence="2" key="1">
    <citation type="submission" date="2006-06" db="EMBL/GenBank/DDBJ databases">
        <title>Complete sequence of Trichodesmium erythraeum IMS101.</title>
        <authorList>
            <consortium name="US DOE Joint Genome Institute"/>
            <person name="Copeland A."/>
            <person name="Lucas S."/>
            <person name="Lapidus A."/>
            <person name="Barry K."/>
            <person name="Detter J.C."/>
            <person name="Glavina del Rio T."/>
            <person name="Hammon N."/>
            <person name="Israni S."/>
            <person name="Dalin E."/>
            <person name="Tice H."/>
            <person name="Pitluck S."/>
            <person name="Kiss H."/>
            <person name="Munk A.C."/>
            <person name="Brettin T."/>
            <person name="Bruce D."/>
            <person name="Han C."/>
            <person name="Tapia R."/>
            <person name="Gilna P."/>
            <person name="Schmutz J."/>
            <person name="Larimer F."/>
            <person name="Land M."/>
            <person name="Hauser L."/>
            <person name="Kyrpides N."/>
            <person name="Kim E."/>
            <person name="Richardson P."/>
        </authorList>
    </citation>
    <scope>NUCLEOTIDE SEQUENCE [LARGE SCALE GENOMIC DNA]</scope>
    <source>
        <strain evidence="2">IMS101</strain>
    </source>
</reference>
<protein>
    <submittedName>
        <fullName evidence="2">Uncharacterized protein</fullName>
    </submittedName>
</protein>
<dbReference type="eggNOG" id="ENOG50330XK">
    <property type="taxonomic scope" value="Bacteria"/>
</dbReference>
<evidence type="ECO:0000313" key="2">
    <source>
        <dbReference type="EMBL" id="ABG49634.1"/>
    </source>
</evidence>
<proteinExistence type="predicted"/>
<organism evidence="2">
    <name type="scientific">Trichodesmium erythraeum (strain IMS101)</name>
    <dbReference type="NCBI Taxonomy" id="203124"/>
    <lineage>
        <taxon>Bacteria</taxon>
        <taxon>Bacillati</taxon>
        <taxon>Cyanobacteriota</taxon>
        <taxon>Cyanophyceae</taxon>
        <taxon>Oscillatoriophycideae</taxon>
        <taxon>Oscillatoriales</taxon>
        <taxon>Microcoleaceae</taxon>
        <taxon>Trichodesmium</taxon>
    </lineage>
</organism>
<feature type="compositionally biased region" description="Polar residues" evidence="1">
    <location>
        <begin position="160"/>
        <end position="181"/>
    </location>
</feature>
<dbReference type="KEGG" id="ter:Tery_0139"/>
<evidence type="ECO:0000256" key="1">
    <source>
        <dbReference type="SAM" id="MobiDB-lite"/>
    </source>
</evidence>
<sequence length="206" mass="24027">MTQDITPWLNEIKALQEKIVELQTKVNVTQDTVSKWLKLYNIEAKQRRNEAQQSQETIDNLKTKLQKLQKGFSFAKDNRDEVMTTIEEQIEDLQTLDQFKAKIIEVSQERDRYLEKLQELTKCLQQEQTSHGNTRRSLTNALADAVDLLAKAKAAKQQKSETTPNIQLKTEINHQNQTSVQLQERFYPDISQLLNNEEPSPRLPEY</sequence>
<dbReference type="AlphaFoldDB" id="Q11A40"/>
<accession>Q11A40</accession>
<name>Q11A40_TRIEI</name>
<feature type="region of interest" description="Disordered" evidence="1">
    <location>
        <begin position="155"/>
        <end position="181"/>
    </location>
</feature>